<dbReference type="SUPFAM" id="SSF52922">
    <property type="entry name" value="TK C-terminal domain-like"/>
    <property type="match status" value="1"/>
</dbReference>
<dbReference type="InterPro" id="IPR005475">
    <property type="entry name" value="Transketolase-like_Pyr-bd"/>
</dbReference>
<dbReference type="GO" id="GO:0004802">
    <property type="term" value="F:transketolase activity"/>
    <property type="evidence" value="ECO:0007669"/>
    <property type="project" value="TreeGrafter"/>
</dbReference>
<dbReference type="InterPro" id="IPR005474">
    <property type="entry name" value="Transketolase_N"/>
</dbReference>
<dbReference type="InterPro" id="IPR051424">
    <property type="entry name" value="Transketolase-like"/>
</dbReference>
<dbReference type="InterPro" id="IPR033248">
    <property type="entry name" value="Transketolase_C"/>
</dbReference>
<dbReference type="GO" id="GO:0019682">
    <property type="term" value="P:glyceraldehyde-3-phosphate metabolic process"/>
    <property type="evidence" value="ECO:0007669"/>
    <property type="project" value="UniProtKB-ARBA"/>
</dbReference>
<dbReference type="Gene3D" id="3.40.50.970">
    <property type="match status" value="2"/>
</dbReference>
<keyword evidence="9" id="KW-0479">Metal-binding</keyword>
<evidence type="ECO:0000256" key="1">
    <source>
        <dbReference type="ARBA" id="ARBA00001913"/>
    </source>
</evidence>
<dbReference type="EMBL" id="DTGR01000133">
    <property type="protein sequence ID" value="HHS29666.1"/>
    <property type="molecule type" value="Genomic_DNA"/>
</dbReference>
<dbReference type="AlphaFoldDB" id="A0A7V6DPY7"/>
<keyword evidence="8 14" id="KW-0808">Transferase</keyword>
<sequence length="617" mass="67071">MPNAPDFPRLEKLTALMRHYILTATTNAGSGHPTSSLSAVELMTALLFGGIFRYDADRPKFPNNDRLIFSKGHATPLFYALWVAADKLKGDFFEANYRKFGSPLEGHPTVVFPYVEAATGSLGQGLSVGVGIALNAKYLDMLPYRTYVLLGDSEMAEGSVWEALELAAHYKLDNLVAVADINRLGQRGETMYGHDLSAYVKRVSAFGWEAIPVEDGHSLKEIHAAYEKALTVRGRPVMVIARTIKGKGVSFLEDKNGWHGKTLNQQECDRALGELGEIDLSIRGELARPEEKAPEEPRSVPVAPFDYPPDKKIATRKAYGNALARLGPGNQKIVSIDGEVSNSTMAEIFAKACPDRFFEMYIAEQNMADVGLGLATRGKIPFVSTFAAFLSRAFDQIRMAQYSDPNLKFVGSHAGVSIGYDGPSQMGLEDLAMFRALGDSVVLYPADAVATERLVEEMVKHRGLMYMRTTREATPILYGPDEEFPLGGCKVLRHSGQDKATVVSAGITLFEALGAYETLKKMGIAIRVIDCYCLKPIAAATLADAARSTGAIITVEDHYPAGGLGEAVMSALATVPVPVYCLAVTKKPKSGSPEELLDFEGISRDAIVSKVKEILKR</sequence>
<dbReference type="SUPFAM" id="SSF52518">
    <property type="entry name" value="Thiamin diphosphate-binding fold (THDP-binding)"/>
    <property type="match status" value="2"/>
</dbReference>
<dbReference type="CDD" id="cd07033">
    <property type="entry name" value="TPP_PYR_DXS_TK_like"/>
    <property type="match status" value="1"/>
</dbReference>
<keyword evidence="11" id="KW-0460">Magnesium</keyword>
<feature type="domain" description="Transketolase-like pyrimidine-binding" evidence="13">
    <location>
        <begin position="313"/>
        <end position="476"/>
    </location>
</feature>
<evidence type="ECO:0000256" key="12">
    <source>
        <dbReference type="ARBA" id="ARBA00023052"/>
    </source>
</evidence>
<evidence type="ECO:0000256" key="10">
    <source>
        <dbReference type="ARBA" id="ARBA00022837"/>
    </source>
</evidence>
<dbReference type="Pfam" id="PF00456">
    <property type="entry name" value="Transketolase_N"/>
    <property type="match status" value="1"/>
</dbReference>
<keyword evidence="12" id="KW-0786">Thiamine pyrophosphate</keyword>
<evidence type="ECO:0000259" key="13">
    <source>
        <dbReference type="SMART" id="SM00861"/>
    </source>
</evidence>
<organism evidence="14">
    <name type="scientific">Desulfobacca acetoxidans</name>
    <dbReference type="NCBI Taxonomy" id="60893"/>
    <lineage>
        <taxon>Bacteria</taxon>
        <taxon>Pseudomonadati</taxon>
        <taxon>Thermodesulfobacteriota</taxon>
        <taxon>Desulfobaccia</taxon>
        <taxon>Desulfobaccales</taxon>
        <taxon>Desulfobaccaceae</taxon>
        <taxon>Desulfobacca</taxon>
    </lineage>
</organism>
<dbReference type="InterPro" id="IPR009014">
    <property type="entry name" value="Transketo_C/PFOR_II"/>
</dbReference>
<comment type="cofactor">
    <cofactor evidence="1">
        <name>Ca(2+)</name>
        <dbReference type="ChEBI" id="CHEBI:29108"/>
    </cofactor>
</comment>
<dbReference type="NCBIfam" id="NF004559">
    <property type="entry name" value="PRK05899.2-5"/>
    <property type="match status" value="1"/>
</dbReference>
<comment type="cofactor">
    <cofactor evidence="3">
        <name>Mg(2+)</name>
        <dbReference type="ChEBI" id="CHEBI:18420"/>
    </cofactor>
</comment>
<keyword evidence="10" id="KW-0106">Calcium</keyword>
<proteinExistence type="inferred from homology"/>
<dbReference type="CDD" id="cd02012">
    <property type="entry name" value="TPP_TK"/>
    <property type="match status" value="1"/>
</dbReference>
<accession>A0A7V6DPY7</accession>
<evidence type="ECO:0000256" key="9">
    <source>
        <dbReference type="ARBA" id="ARBA00022723"/>
    </source>
</evidence>
<comment type="cofactor">
    <cofactor evidence="4">
        <name>thiamine diphosphate</name>
        <dbReference type="ChEBI" id="CHEBI:58937"/>
    </cofactor>
</comment>
<dbReference type="SMART" id="SM00861">
    <property type="entry name" value="Transket_pyr"/>
    <property type="match status" value="1"/>
</dbReference>
<evidence type="ECO:0000256" key="4">
    <source>
        <dbReference type="ARBA" id="ARBA00001964"/>
    </source>
</evidence>
<dbReference type="GO" id="GO:0005737">
    <property type="term" value="C:cytoplasm"/>
    <property type="evidence" value="ECO:0007669"/>
    <property type="project" value="UniProtKB-ARBA"/>
</dbReference>
<gene>
    <name evidence="14" type="ORF">ENV52_08200</name>
</gene>
<comment type="cofactor">
    <cofactor evidence="2">
        <name>Mn(2+)</name>
        <dbReference type="ChEBI" id="CHEBI:29035"/>
    </cofactor>
</comment>
<evidence type="ECO:0000256" key="2">
    <source>
        <dbReference type="ARBA" id="ARBA00001936"/>
    </source>
</evidence>
<comment type="similarity">
    <text evidence="5">Belongs to the transketolase family.</text>
</comment>
<evidence type="ECO:0000256" key="11">
    <source>
        <dbReference type="ARBA" id="ARBA00022842"/>
    </source>
</evidence>
<dbReference type="GO" id="GO:0046872">
    <property type="term" value="F:metal ion binding"/>
    <property type="evidence" value="ECO:0007669"/>
    <property type="project" value="UniProtKB-KW"/>
</dbReference>
<evidence type="ECO:0000313" key="14">
    <source>
        <dbReference type="EMBL" id="HHS29666.1"/>
    </source>
</evidence>
<dbReference type="PROSITE" id="PS00801">
    <property type="entry name" value="TRANSKETOLASE_1"/>
    <property type="match status" value="1"/>
</dbReference>
<dbReference type="Gene3D" id="3.40.50.920">
    <property type="match status" value="1"/>
</dbReference>
<dbReference type="InterPro" id="IPR029061">
    <property type="entry name" value="THDP-binding"/>
</dbReference>
<comment type="subunit">
    <text evidence="6">Homodimer.</text>
</comment>
<protein>
    <recommendedName>
        <fullName evidence="7">Transketolase</fullName>
    </recommendedName>
</protein>
<dbReference type="GO" id="GO:0030976">
    <property type="term" value="F:thiamine pyrophosphate binding"/>
    <property type="evidence" value="ECO:0007669"/>
    <property type="project" value="TreeGrafter"/>
</dbReference>
<evidence type="ECO:0000256" key="5">
    <source>
        <dbReference type="ARBA" id="ARBA00007131"/>
    </source>
</evidence>
<dbReference type="PANTHER" id="PTHR43195">
    <property type="entry name" value="TRANSKETOLASE"/>
    <property type="match status" value="1"/>
</dbReference>
<dbReference type="Pfam" id="PF02780">
    <property type="entry name" value="Transketolase_C"/>
    <property type="match status" value="1"/>
</dbReference>
<reference evidence="14" key="1">
    <citation type="journal article" date="2020" name="mSystems">
        <title>Genome- and Community-Level Interaction Insights into Carbon Utilization and Element Cycling Functions of Hydrothermarchaeota in Hydrothermal Sediment.</title>
        <authorList>
            <person name="Zhou Z."/>
            <person name="Liu Y."/>
            <person name="Xu W."/>
            <person name="Pan J."/>
            <person name="Luo Z.H."/>
            <person name="Li M."/>
        </authorList>
    </citation>
    <scope>NUCLEOTIDE SEQUENCE [LARGE SCALE GENOMIC DNA]</scope>
    <source>
        <strain evidence="14">SpSt-767</strain>
    </source>
</reference>
<evidence type="ECO:0000256" key="7">
    <source>
        <dbReference type="ARBA" id="ARBA00016662"/>
    </source>
</evidence>
<dbReference type="FunFam" id="3.40.50.970:FF:000129">
    <property type="entry name" value="Transketolase"/>
    <property type="match status" value="1"/>
</dbReference>
<name>A0A7V6DPY7_9BACT</name>
<comment type="caution">
    <text evidence="14">The sequence shown here is derived from an EMBL/GenBank/DDBJ whole genome shotgun (WGS) entry which is preliminary data.</text>
</comment>
<dbReference type="InterPro" id="IPR049557">
    <property type="entry name" value="Transketolase_CS"/>
</dbReference>
<evidence type="ECO:0000256" key="8">
    <source>
        <dbReference type="ARBA" id="ARBA00022679"/>
    </source>
</evidence>
<dbReference type="PANTHER" id="PTHR43195:SF1">
    <property type="entry name" value="FI06132P-RELATED"/>
    <property type="match status" value="1"/>
</dbReference>
<evidence type="ECO:0000256" key="6">
    <source>
        <dbReference type="ARBA" id="ARBA00011738"/>
    </source>
</evidence>
<evidence type="ECO:0000256" key="3">
    <source>
        <dbReference type="ARBA" id="ARBA00001946"/>
    </source>
</evidence>
<dbReference type="Pfam" id="PF02779">
    <property type="entry name" value="Transket_pyr"/>
    <property type="match status" value="1"/>
</dbReference>